<dbReference type="InterPro" id="IPR036291">
    <property type="entry name" value="NAD(P)-bd_dom_sf"/>
</dbReference>
<dbReference type="STRING" id="1664694.A0A0N1H9I6"/>
<gene>
    <name evidence="2" type="ORF">AB675_7588</name>
</gene>
<proteinExistence type="predicted"/>
<evidence type="ECO:0000256" key="1">
    <source>
        <dbReference type="ARBA" id="ARBA00023002"/>
    </source>
</evidence>
<evidence type="ECO:0000313" key="3">
    <source>
        <dbReference type="Proteomes" id="UP000038010"/>
    </source>
</evidence>
<dbReference type="EMBL" id="LFJN01000012">
    <property type="protein sequence ID" value="KPI40292.1"/>
    <property type="molecule type" value="Genomic_DNA"/>
</dbReference>
<organism evidence="2 3">
    <name type="scientific">Cyphellophora attinorum</name>
    <dbReference type="NCBI Taxonomy" id="1664694"/>
    <lineage>
        <taxon>Eukaryota</taxon>
        <taxon>Fungi</taxon>
        <taxon>Dikarya</taxon>
        <taxon>Ascomycota</taxon>
        <taxon>Pezizomycotina</taxon>
        <taxon>Eurotiomycetes</taxon>
        <taxon>Chaetothyriomycetidae</taxon>
        <taxon>Chaetothyriales</taxon>
        <taxon>Cyphellophoraceae</taxon>
        <taxon>Cyphellophora</taxon>
    </lineage>
</organism>
<evidence type="ECO:0008006" key="4">
    <source>
        <dbReference type="Google" id="ProtNLM"/>
    </source>
</evidence>
<dbReference type="PANTHER" id="PTHR47534">
    <property type="entry name" value="YALI0E05731P"/>
    <property type="match status" value="1"/>
</dbReference>
<protein>
    <recommendedName>
        <fullName evidence="4">NAD(P)-binding protein</fullName>
    </recommendedName>
</protein>
<dbReference type="SUPFAM" id="SSF51735">
    <property type="entry name" value="NAD(P)-binding Rossmann-fold domains"/>
    <property type="match status" value="1"/>
</dbReference>
<name>A0A0N1H9I6_9EURO</name>
<dbReference type="PANTHER" id="PTHR47534:SF3">
    <property type="entry name" value="ALCOHOL DEHYDROGENASE-LIKE C-TERMINAL DOMAIN-CONTAINING PROTEIN"/>
    <property type="match status" value="1"/>
</dbReference>
<dbReference type="GO" id="GO:0016491">
    <property type="term" value="F:oxidoreductase activity"/>
    <property type="evidence" value="ECO:0007669"/>
    <property type="project" value="UniProtKB-KW"/>
</dbReference>
<dbReference type="InterPro" id="IPR052228">
    <property type="entry name" value="Sec_Metab_Biosynth_Oxidored"/>
</dbReference>
<dbReference type="Gene3D" id="3.40.50.720">
    <property type="entry name" value="NAD(P)-binding Rossmann-like Domain"/>
    <property type="match status" value="1"/>
</dbReference>
<dbReference type="GeneID" id="28739849"/>
<keyword evidence="3" id="KW-1185">Reference proteome</keyword>
<sequence length="335" mass="35862">MPDLSAMKASNALIPKYLPADFTAIFVGGTKGIGAYCLLALLRHHPTTTARIYVLARSSTPTIDQARTLAPNATITFIKCDASLLKEVDRVCAELQQEVKTINVLYMSQGTLDFSARTSEGLPTMAALAYYSRIRFAQNLLPQLRAASGLKHVVNVLCGGKEGPLDVDDLHLQNRKGMPRISEMRGHCASMLTLAMERLSKEADGEVGFVHSFPGHVVTGIADTMTGLTGVVMRLATRFVMPFYAIGGEECGERQVFAATSGNFDERAGKGGVEVVGMETAVGTDGVVGSGSYAVDENNDVVATTVPVLKKIRESGDAKKLWDVTKSNMDKALAS</sequence>
<dbReference type="OrthoDB" id="2898509at2759"/>
<comment type="caution">
    <text evidence="2">The sequence shown here is derived from an EMBL/GenBank/DDBJ whole genome shotgun (WGS) entry which is preliminary data.</text>
</comment>
<dbReference type="Proteomes" id="UP000038010">
    <property type="component" value="Unassembled WGS sequence"/>
</dbReference>
<keyword evidence="1" id="KW-0560">Oxidoreductase</keyword>
<dbReference type="RefSeq" id="XP_018000255.1">
    <property type="nucleotide sequence ID" value="XM_018147969.1"/>
</dbReference>
<dbReference type="AlphaFoldDB" id="A0A0N1H9I6"/>
<reference evidence="2 3" key="1">
    <citation type="submission" date="2015-06" db="EMBL/GenBank/DDBJ databases">
        <title>Draft genome of the ant-associated black yeast Phialophora attae CBS 131958.</title>
        <authorList>
            <person name="Moreno L.F."/>
            <person name="Stielow B.J."/>
            <person name="de Hoog S."/>
            <person name="Vicente V.A."/>
            <person name="Weiss V.A."/>
            <person name="de Vries M."/>
            <person name="Cruz L.M."/>
            <person name="Souza E.M."/>
        </authorList>
    </citation>
    <scope>NUCLEOTIDE SEQUENCE [LARGE SCALE GENOMIC DNA]</scope>
    <source>
        <strain evidence="2 3">CBS 131958</strain>
    </source>
</reference>
<evidence type="ECO:0000313" key="2">
    <source>
        <dbReference type="EMBL" id="KPI40292.1"/>
    </source>
</evidence>
<accession>A0A0N1H9I6</accession>
<dbReference type="VEuPathDB" id="FungiDB:AB675_7588"/>